<evidence type="ECO:0000313" key="1">
    <source>
        <dbReference type="EMBL" id="AMR77682.1"/>
    </source>
</evidence>
<dbReference type="Proteomes" id="UP000075238">
    <property type="component" value="Chromosome 1"/>
</dbReference>
<gene>
    <name evidence="1" type="ORF">A2G96_08005</name>
</gene>
<protein>
    <submittedName>
        <fullName evidence="1">Uncharacterized protein</fullName>
    </submittedName>
</protein>
<dbReference type="EMBL" id="CP014844">
    <property type="protein sequence ID" value="AMR77682.1"/>
    <property type="molecule type" value="Genomic_DNA"/>
</dbReference>
<proteinExistence type="predicted"/>
<dbReference type="AlphaFoldDB" id="A0A142JHX0"/>
<keyword evidence="2" id="KW-1185">Reference proteome</keyword>
<organism evidence="1 2">
    <name type="scientific">Cupriavidus nantongensis</name>
    <dbReference type="NCBI Taxonomy" id="1796606"/>
    <lineage>
        <taxon>Bacteria</taxon>
        <taxon>Pseudomonadati</taxon>
        <taxon>Pseudomonadota</taxon>
        <taxon>Betaproteobacteria</taxon>
        <taxon>Burkholderiales</taxon>
        <taxon>Burkholderiaceae</taxon>
        <taxon>Cupriavidus</taxon>
    </lineage>
</organism>
<sequence>MKTAEQNLISIDDLDVVKASEIPFTFDLLGADDKPTGVKFSVYGDQSERVQKFIRDNLNKRRTRAAMAAKKGKDLPVDMIEDDEEFLIKSCVVRLASWEGMKEECTPENAERLFRKYPSARRQVLDQSAEAGNFMPSSRKS</sequence>
<accession>A0A142JHX0</accession>
<dbReference type="RefSeq" id="WP_062798371.1">
    <property type="nucleotide sequence ID" value="NZ_CP014844.1"/>
</dbReference>
<name>A0A142JHX0_9BURK</name>
<evidence type="ECO:0000313" key="2">
    <source>
        <dbReference type="Proteomes" id="UP000075238"/>
    </source>
</evidence>
<dbReference type="OrthoDB" id="8420636at2"/>
<dbReference type="KEGG" id="cnan:A2G96_08005"/>
<reference evidence="1 2" key="1">
    <citation type="submission" date="2016-03" db="EMBL/GenBank/DDBJ databases">
        <title>Complete genome sequence of a novel chlorpyrifos degrading bacterium, Cupriavidus nantongensis sp. X1.</title>
        <authorList>
            <person name="Fang L."/>
        </authorList>
    </citation>
    <scope>NUCLEOTIDE SEQUENCE [LARGE SCALE GENOMIC DNA]</scope>
    <source>
        <strain evidence="1 2">X1</strain>
    </source>
</reference>